<sequence length="166" mass="18064">MSTAGAQQHQASWFTLTLLLFLLQEQALRAGIYSFQCPLCRDRVGFITDMRLLGIRIPIREPAWEDNDAYASLLERHGSCDASHCLYPHGREQAEGEGPWQLLLCSSCAAQGTHRRCSNLSHSAASWECNACAGEDTGKRQTAACCWAGARRGLAAAAQSGLAQIP</sequence>
<proteinExistence type="predicted"/>
<protein>
    <recommendedName>
        <fullName evidence="1">PHF7/G2E3-like PHD zinc finger domain-containing protein</fullName>
    </recommendedName>
</protein>
<dbReference type="SUPFAM" id="SSF57903">
    <property type="entry name" value="FYVE/PHD zinc finger"/>
    <property type="match status" value="1"/>
</dbReference>
<name>A0A182YT05_ANOST</name>
<accession>A0A182YT05</accession>
<dbReference type="AlphaFoldDB" id="A0A182YT05"/>
<dbReference type="EnsemblMetazoa" id="ASTEI11591-RA">
    <property type="protein sequence ID" value="ASTEI11591-PA"/>
    <property type="gene ID" value="ASTEI11591"/>
</dbReference>
<feature type="domain" description="PHF7/G2E3-like PHD zinc finger" evidence="1">
    <location>
        <begin position="74"/>
        <end position="133"/>
    </location>
</feature>
<dbReference type="Pfam" id="PF26054">
    <property type="entry name" value="PHD_G2E3"/>
    <property type="match status" value="1"/>
</dbReference>
<organism evidence="2 3">
    <name type="scientific">Anopheles stephensi</name>
    <name type="common">Indo-Pakistan malaria mosquito</name>
    <dbReference type="NCBI Taxonomy" id="30069"/>
    <lineage>
        <taxon>Eukaryota</taxon>
        <taxon>Metazoa</taxon>
        <taxon>Ecdysozoa</taxon>
        <taxon>Arthropoda</taxon>
        <taxon>Hexapoda</taxon>
        <taxon>Insecta</taxon>
        <taxon>Pterygota</taxon>
        <taxon>Neoptera</taxon>
        <taxon>Endopterygota</taxon>
        <taxon>Diptera</taxon>
        <taxon>Nematocera</taxon>
        <taxon>Culicoidea</taxon>
        <taxon>Culicidae</taxon>
        <taxon>Anophelinae</taxon>
        <taxon>Anopheles</taxon>
    </lineage>
</organism>
<dbReference type="OMA" id="IREPAWE"/>
<evidence type="ECO:0000313" key="2">
    <source>
        <dbReference type="EnsemblMetazoa" id="ASTEI11591-PA"/>
    </source>
</evidence>
<reference evidence="3" key="1">
    <citation type="journal article" date="2014" name="Genome Biol.">
        <title>Genome analysis of a major urban malaria vector mosquito, Anopheles stephensi.</title>
        <authorList>
            <person name="Jiang X."/>
            <person name="Peery A."/>
            <person name="Hall A.B."/>
            <person name="Sharma A."/>
            <person name="Chen X.G."/>
            <person name="Waterhouse R.M."/>
            <person name="Komissarov A."/>
            <person name="Riehle M.M."/>
            <person name="Shouche Y."/>
            <person name="Sharakhova M.V."/>
            <person name="Lawson D."/>
            <person name="Pakpour N."/>
            <person name="Arensburger P."/>
            <person name="Davidson V.L."/>
            <person name="Eiglmeier K."/>
            <person name="Emrich S."/>
            <person name="George P."/>
            <person name="Kennedy R.C."/>
            <person name="Mane S.P."/>
            <person name="Maslen G."/>
            <person name="Oringanje C."/>
            <person name="Qi Y."/>
            <person name="Settlage R."/>
            <person name="Tojo M."/>
            <person name="Tubio J.M."/>
            <person name="Unger M.F."/>
            <person name="Wang B."/>
            <person name="Vernick K.D."/>
            <person name="Ribeiro J.M."/>
            <person name="James A.A."/>
            <person name="Michel K."/>
            <person name="Riehle M.A."/>
            <person name="Luckhart S."/>
            <person name="Sharakhov I.V."/>
            <person name="Tu Z."/>
        </authorList>
    </citation>
    <scope>NUCLEOTIDE SEQUENCE [LARGE SCALE GENOMIC DNA]</scope>
    <source>
        <strain evidence="3">Indian</strain>
    </source>
</reference>
<keyword evidence="3" id="KW-1185">Reference proteome</keyword>
<dbReference type="InterPro" id="IPR051188">
    <property type="entry name" value="PHD-type_Zinc_Finger"/>
</dbReference>
<evidence type="ECO:0000259" key="1">
    <source>
        <dbReference type="Pfam" id="PF26054"/>
    </source>
</evidence>
<dbReference type="GO" id="GO:0005634">
    <property type="term" value="C:nucleus"/>
    <property type="evidence" value="ECO:0007669"/>
    <property type="project" value="TreeGrafter"/>
</dbReference>
<evidence type="ECO:0000313" key="3">
    <source>
        <dbReference type="Proteomes" id="UP000076408"/>
    </source>
</evidence>
<dbReference type="PANTHER" id="PTHR12420:SF47">
    <property type="entry name" value="PHD FINGER PROTEIN 7"/>
    <property type="match status" value="1"/>
</dbReference>
<dbReference type="VEuPathDB" id="VectorBase:ASTEI11591"/>
<dbReference type="Gene3D" id="3.30.40.10">
    <property type="entry name" value="Zinc/RING finger domain, C3HC4 (zinc finger)"/>
    <property type="match status" value="1"/>
</dbReference>
<dbReference type="InterPro" id="IPR011011">
    <property type="entry name" value="Znf_FYVE_PHD"/>
</dbReference>
<reference evidence="2" key="2">
    <citation type="submission" date="2020-05" db="UniProtKB">
        <authorList>
            <consortium name="EnsemblMetazoa"/>
        </authorList>
    </citation>
    <scope>IDENTIFICATION</scope>
    <source>
        <strain evidence="2">Indian</strain>
    </source>
</reference>
<dbReference type="InterPro" id="IPR013083">
    <property type="entry name" value="Znf_RING/FYVE/PHD"/>
</dbReference>
<dbReference type="Proteomes" id="UP000076408">
    <property type="component" value="Unassembled WGS sequence"/>
</dbReference>
<dbReference type="PANTHER" id="PTHR12420">
    <property type="entry name" value="PHD FINGER PROTEIN"/>
    <property type="match status" value="1"/>
</dbReference>
<dbReference type="InterPro" id="IPR059102">
    <property type="entry name" value="PHD_PHF7/G2E3-like"/>
</dbReference>
<dbReference type="STRING" id="30069.A0A182YT05"/>